<keyword evidence="8" id="KW-0539">Nucleus</keyword>
<evidence type="ECO:0000259" key="10">
    <source>
        <dbReference type="PROSITE" id="PS51141"/>
    </source>
</evidence>
<dbReference type="GO" id="GO:0008270">
    <property type="term" value="F:zinc ion binding"/>
    <property type="evidence" value="ECO:0007669"/>
    <property type="project" value="UniProtKB-KW"/>
</dbReference>
<comment type="caution">
    <text evidence="11">The sequence shown here is derived from an EMBL/GenBank/DDBJ whole genome shotgun (WGS) entry which is preliminary data.</text>
</comment>
<sequence>MCASGHGSPSFSPRFAAATAAAAGEEGEAEKGRFLWQIGSARADAAAAAAAALRVLKLPFFSPEAGGFPHSLIRVLFHWGWGSGTRTILPIPIPSWLSRLHASGEVDTPDGRPILLPATLRSPLVSPHLLDGLKRRSKKGGKGGEKGDLLSGVPSKLLWFPLFLPFESGPRLPHTLFGFSRAFMLRDLACGGCGGSSRITRHRQAMDWNVKTPSQLDWESLAPFSVKAGDALKQGQASEWGGIENGPMYLSAGRGCSGSEVGYGSSSKSSISASIDSAQRAVPRVPVIDFGAVSKDPNYRKELARVEDSGTSPELTGSVGSAEPLIGLKLGKRTYFEDVCNANAAKAASLPAAPVPSNASVKKSRVSHQTVQNTRCQVEGCNVDLSTAKDYHRKHRVCENHSKCSKVIVTGQERRFCQQCSRFHDLSEFDQKKRSCRRRLSDHNARRRKPPPGTISFNATRFSSSFYDDRQQMNLLLNRSQFGHMRSANSTWESSCDFKLTQAKGPWTSSNKTGGIGGQLYLPSNELSTTASPFRHDLDRLLPFKGTTAEVLNQGLEASVIASNLDGAPDLRRALSLLSTDSWGSSDPGTTSSINQLTHVNSTSAAQSAMHVMHPSSDYWQAEQPLAQETRVFPFALHSNGSQFQEFQLLKTPYETAFFDSNQIH</sequence>
<protein>
    <recommendedName>
        <fullName evidence="10">SBP-type domain-containing protein</fullName>
    </recommendedName>
</protein>
<evidence type="ECO:0000313" key="11">
    <source>
        <dbReference type="EMBL" id="MQM04462.1"/>
    </source>
</evidence>
<dbReference type="PANTHER" id="PTHR31251">
    <property type="entry name" value="SQUAMOSA PROMOTER-BINDING-LIKE PROTEIN 4"/>
    <property type="match status" value="1"/>
</dbReference>
<dbReference type="GO" id="GO:0005634">
    <property type="term" value="C:nucleus"/>
    <property type="evidence" value="ECO:0007669"/>
    <property type="project" value="UniProtKB-SubCell"/>
</dbReference>
<feature type="domain" description="SBP-type" evidence="10">
    <location>
        <begin position="373"/>
        <end position="450"/>
    </location>
</feature>
<evidence type="ECO:0000256" key="1">
    <source>
        <dbReference type="ARBA" id="ARBA00004123"/>
    </source>
</evidence>
<gene>
    <name evidence="11" type="ORF">Taro_037263</name>
</gene>
<evidence type="ECO:0000256" key="3">
    <source>
        <dbReference type="ARBA" id="ARBA00022771"/>
    </source>
</evidence>
<name>A0A843W3P4_COLES</name>
<dbReference type="AlphaFoldDB" id="A0A843W3P4"/>
<dbReference type="GO" id="GO:0003677">
    <property type="term" value="F:DNA binding"/>
    <property type="evidence" value="ECO:0007669"/>
    <property type="project" value="UniProtKB-KW"/>
</dbReference>
<dbReference type="SUPFAM" id="SSF103612">
    <property type="entry name" value="SBT domain"/>
    <property type="match status" value="1"/>
</dbReference>
<keyword evidence="12" id="KW-1185">Reference proteome</keyword>
<dbReference type="InterPro" id="IPR004333">
    <property type="entry name" value="SBP_dom"/>
</dbReference>
<keyword evidence="3 9" id="KW-0863">Zinc-finger</keyword>
<proteinExistence type="predicted"/>
<dbReference type="EMBL" id="NMUH01003220">
    <property type="protein sequence ID" value="MQM04462.1"/>
    <property type="molecule type" value="Genomic_DNA"/>
</dbReference>
<keyword evidence="5" id="KW-0805">Transcription regulation</keyword>
<dbReference type="Gene3D" id="4.10.1100.10">
    <property type="entry name" value="Transcription factor, SBP-box domain"/>
    <property type="match status" value="1"/>
</dbReference>
<dbReference type="InterPro" id="IPR044817">
    <property type="entry name" value="SBP-like"/>
</dbReference>
<evidence type="ECO:0000256" key="8">
    <source>
        <dbReference type="ARBA" id="ARBA00023242"/>
    </source>
</evidence>
<evidence type="ECO:0000256" key="4">
    <source>
        <dbReference type="ARBA" id="ARBA00022833"/>
    </source>
</evidence>
<evidence type="ECO:0000256" key="9">
    <source>
        <dbReference type="PROSITE-ProRule" id="PRU00470"/>
    </source>
</evidence>
<evidence type="ECO:0000256" key="2">
    <source>
        <dbReference type="ARBA" id="ARBA00022723"/>
    </source>
</evidence>
<dbReference type="Proteomes" id="UP000652761">
    <property type="component" value="Unassembled WGS sequence"/>
</dbReference>
<accession>A0A843W3P4</accession>
<dbReference type="FunFam" id="4.10.1100.10:FF:000001">
    <property type="entry name" value="Squamosa promoter-binding-like protein 14"/>
    <property type="match status" value="1"/>
</dbReference>
<organism evidence="11 12">
    <name type="scientific">Colocasia esculenta</name>
    <name type="common">Wild taro</name>
    <name type="synonym">Arum esculentum</name>
    <dbReference type="NCBI Taxonomy" id="4460"/>
    <lineage>
        <taxon>Eukaryota</taxon>
        <taxon>Viridiplantae</taxon>
        <taxon>Streptophyta</taxon>
        <taxon>Embryophyta</taxon>
        <taxon>Tracheophyta</taxon>
        <taxon>Spermatophyta</taxon>
        <taxon>Magnoliopsida</taxon>
        <taxon>Liliopsida</taxon>
        <taxon>Araceae</taxon>
        <taxon>Aroideae</taxon>
        <taxon>Colocasieae</taxon>
        <taxon>Colocasia</taxon>
    </lineage>
</organism>
<comment type="subcellular location">
    <subcellularLocation>
        <location evidence="1">Nucleus</location>
    </subcellularLocation>
</comment>
<dbReference type="OrthoDB" id="514967at2759"/>
<evidence type="ECO:0000256" key="5">
    <source>
        <dbReference type="ARBA" id="ARBA00023015"/>
    </source>
</evidence>
<dbReference type="Pfam" id="PF03110">
    <property type="entry name" value="SBP"/>
    <property type="match status" value="1"/>
</dbReference>
<evidence type="ECO:0000256" key="7">
    <source>
        <dbReference type="ARBA" id="ARBA00023163"/>
    </source>
</evidence>
<dbReference type="InterPro" id="IPR036893">
    <property type="entry name" value="SBP_sf"/>
</dbReference>
<keyword evidence="2" id="KW-0479">Metal-binding</keyword>
<dbReference type="PANTHER" id="PTHR31251:SF74">
    <property type="entry name" value="SQUAMOSA PROMOTER-BINDING-LIKE PROTEIN 2"/>
    <property type="match status" value="1"/>
</dbReference>
<reference evidence="11" key="1">
    <citation type="submission" date="2017-07" db="EMBL/GenBank/DDBJ databases">
        <title>Taro Niue Genome Assembly and Annotation.</title>
        <authorList>
            <person name="Atibalentja N."/>
            <person name="Keating K."/>
            <person name="Fields C.J."/>
        </authorList>
    </citation>
    <scope>NUCLEOTIDE SEQUENCE</scope>
    <source>
        <strain evidence="11">Niue_2</strain>
        <tissue evidence="11">Leaf</tissue>
    </source>
</reference>
<keyword evidence="4" id="KW-0862">Zinc</keyword>
<evidence type="ECO:0000256" key="6">
    <source>
        <dbReference type="ARBA" id="ARBA00023125"/>
    </source>
</evidence>
<evidence type="ECO:0000313" key="12">
    <source>
        <dbReference type="Proteomes" id="UP000652761"/>
    </source>
</evidence>
<keyword evidence="6" id="KW-0238">DNA-binding</keyword>
<dbReference type="PROSITE" id="PS51141">
    <property type="entry name" value="ZF_SBP"/>
    <property type="match status" value="1"/>
</dbReference>
<keyword evidence="7" id="KW-0804">Transcription</keyword>